<comment type="caution">
    <text evidence="2">The sequence shown here is derived from an EMBL/GenBank/DDBJ whole genome shotgun (WGS) entry which is preliminary data.</text>
</comment>
<dbReference type="Proteomes" id="UP000230505">
    <property type="component" value="Unassembled WGS sequence"/>
</dbReference>
<evidence type="ECO:0000256" key="1">
    <source>
        <dbReference type="SAM" id="Phobius"/>
    </source>
</evidence>
<keyword evidence="1" id="KW-0472">Membrane</keyword>
<evidence type="ECO:0000313" key="2">
    <source>
        <dbReference type="EMBL" id="PIX03210.1"/>
    </source>
</evidence>
<evidence type="ECO:0000313" key="3">
    <source>
        <dbReference type="Proteomes" id="UP000230505"/>
    </source>
</evidence>
<protein>
    <recommendedName>
        <fullName evidence="4">Type II secretion system protein J</fullName>
    </recommendedName>
</protein>
<dbReference type="AlphaFoldDB" id="A0A2M7IYH0"/>
<keyword evidence="1" id="KW-1133">Transmembrane helix</keyword>
<gene>
    <name evidence="2" type="ORF">COZ78_01535</name>
</gene>
<evidence type="ECO:0008006" key="4">
    <source>
        <dbReference type="Google" id="ProtNLM"/>
    </source>
</evidence>
<feature type="transmembrane region" description="Helical" evidence="1">
    <location>
        <begin position="6"/>
        <end position="31"/>
    </location>
</feature>
<proteinExistence type="predicted"/>
<keyword evidence="1" id="KW-0812">Transmembrane</keyword>
<sequence>MKNGFTIVEVLVATAIFVLAIGLVFNIYVLAQKFYQRGETEAELLQNGRITLERISRDIRQAAEMVTALPQTPDSLLSPSPSAIEFQDGHQPSPYDSLGSDYYYIRYYLATSTGPGEMHRQYRVYCFDDCSVCATYYRWNDTRIQDGETVVAHACNLEDYVVGEYFSDIKFWGAGLVNISISLTRFNYPVNLKSAVSGRNL</sequence>
<dbReference type="NCBIfam" id="TIGR02532">
    <property type="entry name" value="IV_pilin_GFxxxE"/>
    <property type="match status" value="1"/>
</dbReference>
<dbReference type="InterPro" id="IPR012902">
    <property type="entry name" value="N_methyl_site"/>
</dbReference>
<organism evidence="2 3">
    <name type="scientific">bacterium (Candidatus Gribaldobacteria) CG_4_8_14_3_um_filter_42_11</name>
    <dbReference type="NCBI Taxonomy" id="2014267"/>
    <lineage>
        <taxon>Bacteria</taxon>
        <taxon>Candidatus Gribaldobacteria</taxon>
    </lineage>
</organism>
<reference evidence="3" key="1">
    <citation type="submission" date="2017-09" db="EMBL/GenBank/DDBJ databases">
        <title>Depth-based differentiation of microbial function through sediment-hosted aquifers and enrichment of novel symbionts in the deep terrestrial subsurface.</title>
        <authorList>
            <person name="Probst A.J."/>
            <person name="Ladd B."/>
            <person name="Jarett J.K."/>
            <person name="Geller-Mcgrath D.E."/>
            <person name="Sieber C.M.K."/>
            <person name="Emerson J.B."/>
            <person name="Anantharaman K."/>
            <person name="Thomas B.C."/>
            <person name="Malmstrom R."/>
            <person name="Stieglmeier M."/>
            <person name="Klingl A."/>
            <person name="Woyke T."/>
            <person name="Ryan C.M."/>
            <person name="Banfield J.F."/>
        </authorList>
    </citation>
    <scope>NUCLEOTIDE SEQUENCE [LARGE SCALE GENOMIC DNA]</scope>
</reference>
<name>A0A2M7IYH0_9BACT</name>
<dbReference type="EMBL" id="PFHV01000040">
    <property type="protein sequence ID" value="PIX03210.1"/>
    <property type="molecule type" value="Genomic_DNA"/>
</dbReference>
<accession>A0A2M7IYH0</accession>